<comment type="caution">
    <text evidence="1">The sequence shown here is derived from an EMBL/GenBank/DDBJ whole genome shotgun (WGS) entry which is preliminary data.</text>
</comment>
<organism evidence="1 2">
    <name type="scientific">Gimesia maris</name>
    <dbReference type="NCBI Taxonomy" id="122"/>
    <lineage>
        <taxon>Bacteria</taxon>
        <taxon>Pseudomonadati</taxon>
        <taxon>Planctomycetota</taxon>
        <taxon>Planctomycetia</taxon>
        <taxon>Planctomycetales</taxon>
        <taxon>Planctomycetaceae</taxon>
        <taxon>Gimesia</taxon>
    </lineage>
</organism>
<reference evidence="1 2" key="1">
    <citation type="journal article" date="2018" name="Nat. Biotechnol.">
        <title>A standardized bacterial taxonomy based on genome phylogeny substantially revises the tree of life.</title>
        <authorList>
            <person name="Parks D.H."/>
            <person name="Chuvochina M."/>
            <person name="Waite D.W."/>
            <person name="Rinke C."/>
            <person name="Skarshewski A."/>
            <person name="Chaumeil P.A."/>
            <person name="Hugenholtz P."/>
        </authorList>
    </citation>
    <scope>NUCLEOTIDE SEQUENCE [LARGE SCALE GENOMIC DNA]</scope>
    <source>
        <strain evidence="1">UBA9375</strain>
    </source>
</reference>
<dbReference type="InterPro" id="IPR014737">
    <property type="entry name" value="Transposase_Tn5-like_C"/>
</dbReference>
<dbReference type="AlphaFoldDB" id="A0A3D3R3H1"/>
<sequence>TKPSLPATVSDYITEVAKLGGYLARGKDPPPGNMVLWRGLSRLTDIQIGFELRKGVVGN</sequence>
<dbReference type="Gene3D" id="1.10.740.10">
    <property type="entry name" value="Transferase Inhibitor Protein From Tn5, Chain"/>
    <property type="match status" value="1"/>
</dbReference>
<accession>A0A3D3R3H1</accession>
<dbReference type="InterPro" id="IPR012337">
    <property type="entry name" value="RNaseH-like_sf"/>
</dbReference>
<dbReference type="SUPFAM" id="SSF53098">
    <property type="entry name" value="Ribonuclease H-like"/>
    <property type="match status" value="1"/>
</dbReference>
<evidence type="ECO:0000313" key="1">
    <source>
        <dbReference type="EMBL" id="HCO23373.1"/>
    </source>
</evidence>
<name>A0A3D3R3H1_9PLAN</name>
<evidence type="ECO:0000313" key="2">
    <source>
        <dbReference type="Proteomes" id="UP000263642"/>
    </source>
</evidence>
<proteinExistence type="predicted"/>
<feature type="non-terminal residue" evidence="1">
    <location>
        <position position="1"/>
    </location>
</feature>
<dbReference type="Proteomes" id="UP000263642">
    <property type="component" value="Unassembled WGS sequence"/>
</dbReference>
<dbReference type="EMBL" id="DQAY01000057">
    <property type="protein sequence ID" value="HCO23373.1"/>
    <property type="molecule type" value="Genomic_DNA"/>
</dbReference>
<gene>
    <name evidence="1" type="ORF">DIT97_10060</name>
</gene>
<protein>
    <submittedName>
        <fullName evidence="1">IS4 family transposase</fullName>
    </submittedName>
</protein>